<keyword evidence="1" id="KW-0805">Transcription regulation</keyword>
<feature type="domain" description="HTH deoR-type" evidence="5">
    <location>
        <begin position="21"/>
        <end position="76"/>
    </location>
</feature>
<dbReference type="InterPro" id="IPR037171">
    <property type="entry name" value="NagB/RpiA_transferase-like"/>
</dbReference>
<dbReference type="PROSITE" id="PS00894">
    <property type="entry name" value="HTH_DEOR_1"/>
    <property type="match status" value="1"/>
</dbReference>
<reference evidence="6 7" key="1">
    <citation type="submission" date="2020-02" db="EMBL/GenBank/DDBJ databases">
        <authorList>
            <person name="Li X.-J."/>
            <person name="Han X.-M."/>
        </authorList>
    </citation>
    <scope>NUCLEOTIDE SEQUENCE [LARGE SCALE GENOMIC DNA]</scope>
    <source>
        <strain evidence="6 7">CCTCC AB 2017055</strain>
    </source>
</reference>
<evidence type="ECO:0000256" key="3">
    <source>
        <dbReference type="ARBA" id="ARBA00023163"/>
    </source>
</evidence>
<dbReference type="PROSITE" id="PS51000">
    <property type="entry name" value="HTH_DEOR_2"/>
    <property type="match status" value="1"/>
</dbReference>
<dbReference type="SUPFAM" id="SSF100950">
    <property type="entry name" value="NagB/RpiA/CoA transferase-like"/>
    <property type="match status" value="1"/>
</dbReference>
<evidence type="ECO:0000313" key="7">
    <source>
        <dbReference type="Proteomes" id="UP000475214"/>
    </source>
</evidence>
<protein>
    <submittedName>
        <fullName evidence="6">DeoR/GlpR transcriptional regulator</fullName>
    </submittedName>
</protein>
<evidence type="ECO:0000256" key="4">
    <source>
        <dbReference type="SAM" id="MobiDB-lite"/>
    </source>
</evidence>
<evidence type="ECO:0000256" key="1">
    <source>
        <dbReference type="ARBA" id="ARBA00023015"/>
    </source>
</evidence>
<organism evidence="6 7">
    <name type="scientific">Phytoactinopolyspora halotolerans</name>
    <dbReference type="NCBI Taxonomy" id="1981512"/>
    <lineage>
        <taxon>Bacteria</taxon>
        <taxon>Bacillati</taxon>
        <taxon>Actinomycetota</taxon>
        <taxon>Actinomycetes</taxon>
        <taxon>Jiangellales</taxon>
        <taxon>Jiangellaceae</taxon>
        <taxon>Phytoactinopolyspora</taxon>
    </lineage>
</organism>
<dbReference type="AlphaFoldDB" id="A0A6L9SIE7"/>
<name>A0A6L9SIE7_9ACTN</name>
<dbReference type="InterPro" id="IPR001034">
    <property type="entry name" value="DeoR_HTH"/>
</dbReference>
<dbReference type="Gene3D" id="1.10.10.10">
    <property type="entry name" value="Winged helix-like DNA-binding domain superfamily/Winged helix DNA-binding domain"/>
    <property type="match status" value="1"/>
</dbReference>
<dbReference type="EMBL" id="JAAGOA010000026">
    <property type="protein sequence ID" value="NEE03830.1"/>
    <property type="molecule type" value="Genomic_DNA"/>
</dbReference>
<sequence length="286" mass="29928">MTHGSQTPMARPAGQLHGLSAPERRKELVRVVEDQGYCTVAELSALFGVSEMTIRRDVGTLVDDGRLRSFHGGVSTLPQRDFIGSAYTTRAARQGDVKTRLAARALDLVESGSAVAFDAGTTVASLAQQIPDDMRLSVVTASLPVITSLAHKPGVDIAALGGLLHRDSLSFAGSTTVSAASTLHVETCFLAASGLNEKGAFCANDYDAVTKRALIDIADRVVLVADSSKFATSALAKICGWDAIGTIVIDDGLDDERHTALVDHGIEVITVAATQPSQATQTGAIE</sequence>
<dbReference type="Proteomes" id="UP000475214">
    <property type="component" value="Unassembled WGS sequence"/>
</dbReference>
<dbReference type="InterPro" id="IPR050313">
    <property type="entry name" value="Carb_Metab_HTH_regulators"/>
</dbReference>
<evidence type="ECO:0000259" key="5">
    <source>
        <dbReference type="PROSITE" id="PS51000"/>
    </source>
</evidence>
<dbReference type="Pfam" id="PF00455">
    <property type="entry name" value="DeoRC"/>
    <property type="match status" value="1"/>
</dbReference>
<dbReference type="InterPro" id="IPR018356">
    <property type="entry name" value="Tscrpt_reg_HTH_DeoR_CS"/>
</dbReference>
<dbReference type="InterPro" id="IPR036388">
    <property type="entry name" value="WH-like_DNA-bd_sf"/>
</dbReference>
<dbReference type="SMART" id="SM00420">
    <property type="entry name" value="HTH_DEOR"/>
    <property type="match status" value="1"/>
</dbReference>
<keyword evidence="3" id="KW-0804">Transcription</keyword>
<keyword evidence="2" id="KW-0238">DNA-binding</keyword>
<proteinExistence type="predicted"/>
<dbReference type="SUPFAM" id="SSF46785">
    <property type="entry name" value="Winged helix' DNA-binding domain"/>
    <property type="match status" value="1"/>
</dbReference>
<keyword evidence="7" id="KW-1185">Reference proteome</keyword>
<accession>A0A6L9SIE7</accession>
<dbReference type="RefSeq" id="WP_163743834.1">
    <property type="nucleotide sequence ID" value="NZ_JAAGOA010000026.1"/>
</dbReference>
<evidence type="ECO:0000313" key="6">
    <source>
        <dbReference type="EMBL" id="NEE03830.1"/>
    </source>
</evidence>
<gene>
    <name evidence="6" type="ORF">G1H10_27040</name>
</gene>
<dbReference type="GO" id="GO:0003677">
    <property type="term" value="F:DNA binding"/>
    <property type="evidence" value="ECO:0007669"/>
    <property type="project" value="UniProtKB-KW"/>
</dbReference>
<dbReference type="PANTHER" id="PTHR30363">
    <property type="entry name" value="HTH-TYPE TRANSCRIPTIONAL REGULATOR SRLR-RELATED"/>
    <property type="match status" value="1"/>
</dbReference>
<dbReference type="PANTHER" id="PTHR30363:SF44">
    <property type="entry name" value="AGA OPERON TRANSCRIPTIONAL REPRESSOR-RELATED"/>
    <property type="match status" value="1"/>
</dbReference>
<dbReference type="PRINTS" id="PR00037">
    <property type="entry name" value="HTHLACR"/>
</dbReference>
<comment type="caution">
    <text evidence="6">The sequence shown here is derived from an EMBL/GenBank/DDBJ whole genome shotgun (WGS) entry which is preliminary data.</text>
</comment>
<dbReference type="GO" id="GO:0003700">
    <property type="term" value="F:DNA-binding transcription factor activity"/>
    <property type="evidence" value="ECO:0007669"/>
    <property type="project" value="InterPro"/>
</dbReference>
<dbReference type="Gene3D" id="3.40.50.1360">
    <property type="match status" value="1"/>
</dbReference>
<dbReference type="InterPro" id="IPR036390">
    <property type="entry name" value="WH_DNA-bd_sf"/>
</dbReference>
<dbReference type="Pfam" id="PF08220">
    <property type="entry name" value="HTH_DeoR"/>
    <property type="match status" value="1"/>
</dbReference>
<evidence type="ECO:0000256" key="2">
    <source>
        <dbReference type="ARBA" id="ARBA00023125"/>
    </source>
</evidence>
<dbReference type="SMART" id="SM01134">
    <property type="entry name" value="DeoRC"/>
    <property type="match status" value="1"/>
</dbReference>
<feature type="region of interest" description="Disordered" evidence="4">
    <location>
        <begin position="1"/>
        <end position="20"/>
    </location>
</feature>
<dbReference type="InterPro" id="IPR014036">
    <property type="entry name" value="DeoR-like_C"/>
</dbReference>